<proteinExistence type="predicted"/>
<name>D7M5I9_ARALL</name>
<reference evidence="2" key="1">
    <citation type="journal article" date="2011" name="Nat. Genet.">
        <title>The Arabidopsis lyrata genome sequence and the basis of rapid genome size change.</title>
        <authorList>
            <person name="Hu T.T."/>
            <person name="Pattyn P."/>
            <person name="Bakker E.G."/>
            <person name="Cao J."/>
            <person name="Cheng J.-F."/>
            <person name="Clark R.M."/>
            <person name="Fahlgren N."/>
            <person name="Fawcett J.A."/>
            <person name="Grimwood J."/>
            <person name="Gundlach H."/>
            <person name="Haberer G."/>
            <person name="Hollister J.D."/>
            <person name="Ossowski S."/>
            <person name="Ottilar R.P."/>
            <person name="Salamov A.A."/>
            <person name="Schneeberger K."/>
            <person name="Spannagl M."/>
            <person name="Wang X."/>
            <person name="Yang L."/>
            <person name="Nasrallah M.E."/>
            <person name="Bergelson J."/>
            <person name="Carrington J.C."/>
            <person name="Gaut B.S."/>
            <person name="Schmutz J."/>
            <person name="Mayer K.F.X."/>
            <person name="Van de Peer Y."/>
            <person name="Grigoriev I.V."/>
            <person name="Nordborg M."/>
            <person name="Weigel D."/>
            <person name="Guo Y.-L."/>
        </authorList>
    </citation>
    <scope>NUCLEOTIDE SEQUENCE [LARGE SCALE GENOMIC DNA]</scope>
    <source>
        <strain evidence="2">cv. MN47</strain>
    </source>
</reference>
<dbReference type="Gramene" id="Al_scaffold_0006_2665">
    <property type="protein sequence ID" value="Al_scaffold_0006_2665"/>
    <property type="gene ID" value="Al_scaffold_0006_2665"/>
</dbReference>
<dbReference type="GO" id="GO:0005634">
    <property type="term" value="C:nucleus"/>
    <property type="evidence" value="ECO:0007669"/>
    <property type="project" value="TreeGrafter"/>
</dbReference>
<gene>
    <name evidence="1" type="ORF">ARALYDRAFT_662600</name>
</gene>
<keyword evidence="2" id="KW-1185">Reference proteome</keyword>
<sequence length="155" mass="17969">MDFMALDLNGVPKFRYHNRFEVRQYLLSNLSLSLSLFSGLEQDECWRSGVERMDLQSPYTLEMLNAPSQYIDMNEEDAQDENIEMNEGEIEIEEPEQSDTQAPRKRRLTLVVWNHFVLVGTKKDGKERGKCIHCGTKLVINTKTHGTKSLIRQFG</sequence>
<protein>
    <submittedName>
        <fullName evidence="1">Predicted protein</fullName>
    </submittedName>
</protein>
<accession>D7M5I9</accession>
<dbReference type="HOGENOM" id="CLU_1697913_0_0_1"/>
<dbReference type="InterPro" id="IPR053031">
    <property type="entry name" value="Cuticle_assoc_protein"/>
</dbReference>
<dbReference type="AlphaFoldDB" id="D7M5I9"/>
<dbReference type="PANTHER" id="PTHR34396">
    <property type="entry name" value="OS03G0264950 PROTEIN-RELATED"/>
    <property type="match status" value="1"/>
</dbReference>
<evidence type="ECO:0000313" key="1">
    <source>
        <dbReference type="EMBL" id="EFH50616.1"/>
    </source>
</evidence>
<dbReference type="Proteomes" id="UP000008694">
    <property type="component" value="Unassembled WGS sequence"/>
</dbReference>
<evidence type="ECO:0000313" key="2">
    <source>
        <dbReference type="Proteomes" id="UP000008694"/>
    </source>
</evidence>
<dbReference type="PANTHER" id="PTHR34396:SF24">
    <property type="entry name" value="BED-TYPE DOMAIN-CONTAINING PROTEIN"/>
    <property type="match status" value="1"/>
</dbReference>
<organism evidence="2">
    <name type="scientific">Arabidopsis lyrata subsp. lyrata</name>
    <name type="common">Lyre-leaved rock-cress</name>
    <dbReference type="NCBI Taxonomy" id="81972"/>
    <lineage>
        <taxon>Eukaryota</taxon>
        <taxon>Viridiplantae</taxon>
        <taxon>Streptophyta</taxon>
        <taxon>Embryophyta</taxon>
        <taxon>Tracheophyta</taxon>
        <taxon>Spermatophyta</taxon>
        <taxon>Magnoliopsida</taxon>
        <taxon>eudicotyledons</taxon>
        <taxon>Gunneridae</taxon>
        <taxon>Pentapetalae</taxon>
        <taxon>rosids</taxon>
        <taxon>malvids</taxon>
        <taxon>Brassicales</taxon>
        <taxon>Brassicaceae</taxon>
        <taxon>Camelineae</taxon>
        <taxon>Arabidopsis</taxon>
    </lineage>
</organism>
<dbReference type="GO" id="GO:0006357">
    <property type="term" value="P:regulation of transcription by RNA polymerase II"/>
    <property type="evidence" value="ECO:0007669"/>
    <property type="project" value="TreeGrafter"/>
</dbReference>
<dbReference type="GO" id="GO:1990837">
    <property type="term" value="F:sequence-specific double-stranded DNA binding"/>
    <property type="evidence" value="ECO:0007669"/>
    <property type="project" value="TreeGrafter"/>
</dbReference>
<dbReference type="EMBL" id="GL348718">
    <property type="protein sequence ID" value="EFH50616.1"/>
    <property type="molecule type" value="Genomic_DNA"/>
</dbReference>